<sequence>YPNPAMQPLLHVGPPQAAISQDDLWAELEQPLMLDHEQRLELENRLSFHLFGRANAFDQDLIDKQLDVEKKMESALRRDGYSQESILFN</sequence>
<accession>A0ABC8UTV8</accession>
<dbReference type="AlphaFoldDB" id="A0ABC8UTV8"/>
<dbReference type="Proteomes" id="UP001642360">
    <property type="component" value="Unassembled WGS sequence"/>
</dbReference>
<protein>
    <submittedName>
        <fullName evidence="1">Uncharacterized protein</fullName>
    </submittedName>
</protein>
<gene>
    <name evidence="1" type="ORF">ILEXP_LOCUS54797</name>
</gene>
<proteinExistence type="predicted"/>
<evidence type="ECO:0000313" key="2">
    <source>
        <dbReference type="Proteomes" id="UP001642360"/>
    </source>
</evidence>
<organism evidence="1 2">
    <name type="scientific">Ilex paraguariensis</name>
    <name type="common">yerba mate</name>
    <dbReference type="NCBI Taxonomy" id="185542"/>
    <lineage>
        <taxon>Eukaryota</taxon>
        <taxon>Viridiplantae</taxon>
        <taxon>Streptophyta</taxon>
        <taxon>Embryophyta</taxon>
        <taxon>Tracheophyta</taxon>
        <taxon>Spermatophyta</taxon>
        <taxon>Magnoliopsida</taxon>
        <taxon>eudicotyledons</taxon>
        <taxon>Gunneridae</taxon>
        <taxon>Pentapetalae</taxon>
        <taxon>asterids</taxon>
        <taxon>campanulids</taxon>
        <taxon>Aquifoliales</taxon>
        <taxon>Aquifoliaceae</taxon>
        <taxon>Ilex</taxon>
    </lineage>
</organism>
<name>A0ABC8UTV8_9AQUA</name>
<evidence type="ECO:0000313" key="1">
    <source>
        <dbReference type="EMBL" id="CAK9184470.1"/>
    </source>
</evidence>
<reference evidence="1 2" key="1">
    <citation type="submission" date="2024-02" db="EMBL/GenBank/DDBJ databases">
        <authorList>
            <person name="Vignale AGUSTIN F."/>
            <person name="Sosa J E."/>
            <person name="Modenutti C."/>
        </authorList>
    </citation>
    <scope>NUCLEOTIDE SEQUENCE [LARGE SCALE GENOMIC DNA]</scope>
</reference>
<comment type="caution">
    <text evidence="1">The sequence shown here is derived from an EMBL/GenBank/DDBJ whole genome shotgun (WGS) entry which is preliminary data.</text>
</comment>
<keyword evidence="2" id="KW-1185">Reference proteome</keyword>
<feature type="non-terminal residue" evidence="1">
    <location>
        <position position="1"/>
    </location>
</feature>
<dbReference type="EMBL" id="CAUOFW020008969">
    <property type="protein sequence ID" value="CAK9184470.1"/>
    <property type="molecule type" value="Genomic_DNA"/>
</dbReference>